<evidence type="ECO:0000313" key="1">
    <source>
        <dbReference type="EMBL" id="KAH3808189.1"/>
    </source>
</evidence>
<sequence>MYLLAQTFVYLHPCDLLRARLASGAMAINARYICTREVKYAVVDLVVGATLGFVPV</sequence>
<evidence type="ECO:0000313" key="2">
    <source>
        <dbReference type="Proteomes" id="UP000828390"/>
    </source>
</evidence>
<proteinExistence type="predicted"/>
<dbReference type="EMBL" id="JAIWYP010000006">
    <property type="protein sequence ID" value="KAH3808189.1"/>
    <property type="molecule type" value="Genomic_DNA"/>
</dbReference>
<reference evidence="1" key="1">
    <citation type="journal article" date="2019" name="bioRxiv">
        <title>The Genome of the Zebra Mussel, Dreissena polymorpha: A Resource for Invasive Species Research.</title>
        <authorList>
            <person name="McCartney M.A."/>
            <person name="Auch B."/>
            <person name="Kono T."/>
            <person name="Mallez S."/>
            <person name="Zhang Y."/>
            <person name="Obille A."/>
            <person name="Becker A."/>
            <person name="Abrahante J.E."/>
            <person name="Garbe J."/>
            <person name="Badalamenti J.P."/>
            <person name="Herman A."/>
            <person name="Mangelson H."/>
            <person name="Liachko I."/>
            <person name="Sullivan S."/>
            <person name="Sone E.D."/>
            <person name="Koren S."/>
            <person name="Silverstein K.A.T."/>
            <person name="Beckman K.B."/>
            <person name="Gohl D.M."/>
        </authorList>
    </citation>
    <scope>NUCLEOTIDE SEQUENCE</scope>
    <source>
        <strain evidence="1">Duluth1</strain>
        <tissue evidence="1">Whole animal</tissue>
    </source>
</reference>
<dbReference type="AlphaFoldDB" id="A0A9D4JFM3"/>
<gene>
    <name evidence="1" type="ORF">DPMN_136540</name>
</gene>
<keyword evidence="2" id="KW-1185">Reference proteome</keyword>
<accession>A0A9D4JFM3</accession>
<organism evidence="1 2">
    <name type="scientific">Dreissena polymorpha</name>
    <name type="common">Zebra mussel</name>
    <name type="synonym">Mytilus polymorpha</name>
    <dbReference type="NCBI Taxonomy" id="45954"/>
    <lineage>
        <taxon>Eukaryota</taxon>
        <taxon>Metazoa</taxon>
        <taxon>Spiralia</taxon>
        <taxon>Lophotrochozoa</taxon>
        <taxon>Mollusca</taxon>
        <taxon>Bivalvia</taxon>
        <taxon>Autobranchia</taxon>
        <taxon>Heteroconchia</taxon>
        <taxon>Euheterodonta</taxon>
        <taxon>Imparidentia</taxon>
        <taxon>Neoheterodontei</taxon>
        <taxon>Myida</taxon>
        <taxon>Dreissenoidea</taxon>
        <taxon>Dreissenidae</taxon>
        <taxon>Dreissena</taxon>
    </lineage>
</organism>
<name>A0A9D4JFM3_DREPO</name>
<dbReference type="Proteomes" id="UP000828390">
    <property type="component" value="Unassembled WGS sequence"/>
</dbReference>
<comment type="caution">
    <text evidence="1">The sequence shown here is derived from an EMBL/GenBank/DDBJ whole genome shotgun (WGS) entry which is preliminary data.</text>
</comment>
<reference evidence="1" key="2">
    <citation type="submission" date="2020-11" db="EMBL/GenBank/DDBJ databases">
        <authorList>
            <person name="McCartney M.A."/>
            <person name="Auch B."/>
            <person name="Kono T."/>
            <person name="Mallez S."/>
            <person name="Becker A."/>
            <person name="Gohl D.M."/>
            <person name="Silverstein K.A.T."/>
            <person name="Koren S."/>
            <person name="Bechman K.B."/>
            <person name="Herman A."/>
            <person name="Abrahante J.E."/>
            <person name="Garbe J."/>
        </authorList>
    </citation>
    <scope>NUCLEOTIDE SEQUENCE</scope>
    <source>
        <strain evidence="1">Duluth1</strain>
        <tissue evidence="1">Whole animal</tissue>
    </source>
</reference>
<protein>
    <submittedName>
        <fullName evidence="1">Uncharacterized protein</fullName>
    </submittedName>
</protein>